<evidence type="ECO:0000313" key="2">
    <source>
        <dbReference type="EMBL" id="PFX26115.1"/>
    </source>
</evidence>
<dbReference type="AlphaFoldDB" id="A0A2B4SCE4"/>
<sequence length="308" mass="36199">MPNHLNLEECYGFLHVENQSRPGASKRIEKYLKISREGLDEFLIRFPEIIRNEDQLFYIVRFMRAHGKFDAQDHERIFNNNLFTTMERKVTELLTVVEQKDPHTFWYLTHALQSKHSPLYDHLHGPLNCCVCKEIKQREKEEELHFSDLENEGKIVVPLLKALCEAIEDKVSTGRSFIENMRTARRRKKGGDLAMDRATAYPVEDVVEPEDEDYIDAEEDLPPQRSRLVETIEPKKNEKVQDNLNSTKDWSPELAEQLLRTCTRRKRAYKAAFIGLSAVTLFIFHPLPAFDFLFLFIYCNFLIMLITF</sequence>
<name>A0A2B4SCE4_STYPI</name>
<dbReference type="EMBL" id="LSMT01000134">
    <property type="protein sequence ID" value="PFX26115.1"/>
    <property type="molecule type" value="Genomic_DNA"/>
</dbReference>
<evidence type="ECO:0000256" key="1">
    <source>
        <dbReference type="SAM" id="Phobius"/>
    </source>
</evidence>
<keyword evidence="1" id="KW-0472">Membrane</keyword>
<reference evidence="3" key="1">
    <citation type="journal article" date="2017" name="bioRxiv">
        <title>Comparative analysis of the genomes of Stylophora pistillata and Acropora digitifera provides evidence for extensive differences between species of corals.</title>
        <authorList>
            <person name="Voolstra C.R."/>
            <person name="Li Y."/>
            <person name="Liew Y.J."/>
            <person name="Baumgarten S."/>
            <person name="Zoccola D."/>
            <person name="Flot J.-F."/>
            <person name="Tambutte S."/>
            <person name="Allemand D."/>
            <person name="Aranda M."/>
        </authorList>
    </citation>
    <scope>NUCLEOTIDE SEQUENCE [LARGE SCALE GENOMIC DNA]</scope>
</reference>
<comment type="caution">
    <text evidence="2">The sequence shown here is derived from an EMBL/GenBank/DDBJ whole genome shotgun (WGS) entry which is preliminary data.</text>
</comment>
<gene>
    <name evidence="2" type="ORF">AWC38_SpisGene9228</name>
</gene>
<dbReference type="OrthoDB" id="5986059at2759"/>
<accession>A0A2B4SCE4</accession>
<proteinExistence type="predicted"/>
<keyword evidence="1" id="KW-0812">Transmembrane</keyword>
<keyword evidence="1" id="KW-1133">Transmembrane helix</keyword>
<organism evidence="2 3">
    <name type="scientific">Stylophora pistillata</name>
    <name type="common">Smooth cauliflower coral</name>
    <dbReference type="NCBI Taxonomy" id="50429"/>
    <lineage>
        <taxon>Eukaryota</taxon>
        <taxon>Metazoa</taxon>
        <taxon>Cnidaria</taxon>
        <taxon>Anthozoa</taxon>
        <taxon>Hexacorallia</taxon>
        <taxon>Scleractinia</taxon>
        <taxon>Astrocoeniina</taxon>
        <taxon>Pocilloporidae</taxon>
        <taxon>Stylophora</taxon>
    </lineage>
</organism>
<evidence type="ECO:0000313" key="3">
    <source>
        <dbReference type="Proteomes" id="UP000225706"/>
    </source>
</evidence>
<dbReference type="InterPro" id="IPR011029">
    <property type="entry name" value="DEATH-like_dom_sf"/>
</dbReference>
<dbReference type="Gene3D" id="1.10.533.10">
    <property type="entry name" value="Death Domain, Fas"/>
    <property type="match status" value="1"/>
</dbReference>
<dbReference type="CDD" id="cd01671">
    <property type="entry name" value="CARD"/>
    <property type="match status" value="1"/>
</dbReference>
<dbReference type="Proteomes" id="UP000225706">
    <property type="component" value="Unassembled WGS sequence"/>
</dbReference>
<keyword evidence="3" id="KW-1185">Reference proteome</keyword>
<protein>
    <submittedName>
        <fullName evidence="2">Uncharacterized protein</fullName>
    </submittedName>
</protein>
<feature type="transmembrane region" description="Helical" evidence="1">
    <location>
        <begin position="268"/>
        <end position="284"/>
    </location>
</feature>